<name>G2DYV4_9GAMM</name>
<feature type="domain" description="Sigma-54 factor interaction" evidence="7">
    <location>
        <begin position="163"/>
        <end position="392"/>
    </location>
</feature>
<dbReference type="SUPFAM" id="SSF52540">
    <property type="entry name" value="P-loop containing nucleoside triphosphate hydrolases"/>
    <property type="match status" value="1"/>
</dbReference>
<keyword evidence="10" id="KW-1185">Reference proteome</keyword>
<dbReference type="InterPro" id="IPR025943">
    <property type="entry name" value="Sigma_54_int_dom_ATP-bd_2"/>
</dbReference>
<dbReference type="Pfam" id="PF00072">
    <property type="entry name" value="Response_reg"/>
    <property type="match status" value="1"/>
</dbReference>
<dbReference type="InterPro" id="IPR058031">
    <property type="entry name" value="AAA_lid_NorR"/>
</dbReference>
<dbReference type="GO" id="GO:0005524">
    <property type="term" value="F:ATP binding"/>
    <property type="evidence" value="ECO:0007669"/>
    <property type="project" value="UniProtKB-KW"/>
</dbReference>
<dbReference type="AlphaFoldDB" id="G2DYV4"/>
<evidence type="ECO:0000259" key="7">
    <source>
        <dbReference type="PROSITE" id="PS50045"/>
    </source>
</evidence>
<keyword evidence="6" id="KW-0597">Phosphoprotein</keyword>
<evidence type="ECO:0000313" key="10">
    <source>
        <dbReference type="Proteomes" id="UP000004200"/>
    </source>
</evidence>
<sequence length="492" mass="55324">MSRPSILVVDDEPLSLDTLARTLDEEFEVRTATNTVDAERILDEDWIQVVISDQRMPEMTGVEFLARVRERWPDLARIIISGYTDAEDIIDGINRGGIHQYITKPWHPDNLLLIVRNACRLVQLQRENALLALEMKMTAQTLEQRIAQQRERLKRNFRLDGIVRSPESPINQVCDQIARIAPYDIPVLLTGESGTGKELFARALHYNSPRADNPFVAENTGAMPDQLLESELFGHEKGAFTGAVNPRVGLFDQADGGTIFLDEIGEVSTAFQVKLLRLLQEQEVRPLGSNRRRKVNVRVVAATNRNLEHEIRAGRFREDLYYRLAGVRIHLPPLRDRPMDIVPIARHILDAAQRDFVKPVEGFTQEALDCMSRYAWPGNVRELQNEIQRVLVLAPAGRMLGADLLDPRILRASTFDDMGASGISGAGGQAVSLKARVEALESSILRETLIRHRWNKTQAAEELGLSRVGLRAKLERYGLLPSNGTELSTEEG</sequence>
<dbReference type="Gene3D" id="3.40.50.300">
    <property type="entry name" value="P-loop containing nucleotide triphosphate hydrolases"/>
    <property type="match status" value="1"/>
</dbReference>
<dbReference type="InterPro" id="IPR025662">
    <property type="entry name" value="Sigma_54_int_dom_ATP-bd_1"/>
</dbReference>
<dbReference type="FunFam" id="3.40.50.300:FF:000006">
    <property type="entry name" value="DNA-binding transcriptional regulator NtrC"/>
    <property type="match status" value="1"/>
</dbReference>
<dbReference type="PROSITE" id="PS50110">
    <property type="entry name" value="RESPONSE_REGULATORY"/>
    <property type="match status" value="1"/>
</dbReference>
<dbReference type="eggNOG" id="COG2204">
    <property type="taxonomic scope" value="Bacteria"/>
</dbReference>
<dbReference type="GO" id="GO:0006355">
    <property type="term" value="P:regulation of DNA-templated transcription"/>
    <property type="evidence" value="ECO:0007669"/>
    <property type="project" value="InterPro"/>
</dbReference>
<dbReference type="InterPro" id="IPR011006">
    <property type="entry name" value="CheY-like_superfamily"/>
</dbReference>
<dbReference type="Pfam" id="PF25601">
    <property type="entry name" value="AAA_lid_14"/>
    <property type="match status" value="1"/>
</dbReference>
<reference evidence="9 10" key="1">
    <citation type="submission" date="2011-06" db="EMBL/GenBank/DDBJ databases">
        <title>The draft genome of Thiorhodococcus drewsii AZ1.</title>
        <authorList>
            <consortium name="US DOE Joint Genome Institute (JGI-PGF)"/>
            <person name="Lucas S."/>
            <person name="Han J."/>
            <person name="Lapidus A."/>
            <person name="Cheng J.-F."/>
            <person name="Goodwin L."/>
            <person name="Pitluck S."/>
            <person name="Peters L."/>
            <person name="Land M.L."/>
            <person name="Hauser L."/>
            <person name="Vogl K."/>
            <person name="Liu Z."/>
            <person name="Imhoff J."/>
            <person name="Thiel V."/>
            <person name="Frigaard N.-U."/>
            <person name="Bryant D.A."/>
            <person name="Woyke T.J."/>
        </authorList>
    </citation>
    <scope>NUCLEOTIDE SEQUENCE [LARGE SCALE GENOMIC DNA]</scope>
    <source>
        <strain evidence="9 10">AZ1</strain>
    </source>
</reference>
<dbReference type="PROSITE" id="PS00675">
    <property type="entry name" value="SIGMA54_INTERACT_1"/>
    <property type="match status" value="1"/>
</dbReference>
<dbReference type="InterPro" id="IPR002197">
    <property type="entry name" value="HTH_Fis"/>
</dbReference>
<dbReference type="RefSeq" id="WP_007040027.1">
    <property type="nucleotide sequence ID" value="NZ_AFWT01000007.1"/>
</dbReference>
<comment type="caution">
    <text evidence="9">The sequence shown here is derived from an EMBL/GenBank/DDBJ whole genome shotgun (WGS) entry which is preliminary data.</text>
</comment>
<keyword evidence="5" id="KW-0804">Transcription</keyword>
<evidence type="ECO:0000256" key="5">
    <source>
        <dbReference type="ARBA" id="ARBA00023163"/>
    </source>
</evidence>
<dbReference type="GO" id="GO:0000160">
    <property type="term" value="P:phosphorelay signal transduction system"/>
    <property type="evidence" value="ECO:0007669"/>
    <property type="project" value="InterPro"/>
</dbReference>
<dbReference type="GO" id="GO:0043565">
    <property type="term" value="F:sequence-specific DNA binding"/>
    <property type="evidence" value="ECO:0007669"/>
    <property type="project" value="InterPro"/>
</dbReference>
<dbReference type="PATRIC" id="fig|765913.3.peg.1341"/>
<feature type="modified residue" description="4-aspartylphosphate" evidence="6">
    <location>
        <position position="53"/>
    </location>
</feature>
<dbReference type="Pfam" id="PF00158">
    <property type="entry name" value="Sigma54_activat"/>
    <property type="match status" value="1"/>
</dbReference>
<evidence type="ECO:0000259" key="8">
    <source>
        <dbReference type="PROSITE" id="PS50110"/>
    </source>
</evidence>
<dbReference type="Gene3D" id="1.10.10.60">
    <property type="entry name" value="Homeodomain-like"/>
    <property type="match status" value="1"/>
</dbReference>
<evidence type="ECO:0000256" key="2">
    <source>
        <dbReference type="ARBA" id="ARBA00022840"/>
    </source>
</evidence>
<keyword evidence="3" id="KW-0805">Transcription regulation</keyword>
<dbReference type="PANTHER" id="PTHR32071">
    <property type="entry name" value="TRANSCRIPTIONAL REGULATORY PROTEIN"/>
    <property type="match status" value="1"/>
</dbReference>
<accession>G2DYV4</accession>
<dbReference type="EMBL" id="AFWT01000007">
    <property type="protein sequence ID" value="EGV32463.1"/>
    <property type="molecule type" value="Genomic_DNA"/>
</dbReference>
<dbReference type="InterPro" id="IPR003593">
    <property type="entry name" value="AAA+_ATPase"/>
</dbReference>
<dbReference type="Proteomes" id="UP000004200">
    <property type="component" value="Unassembled WGS sequence"/>
</dbReference>
<organism evidence="9 10">
    <name type="scientific">Thiorhodococcus drewsii AZ1</name>
    <dbReference type="NCBI Taxonomy" id="765913"/>
    <lineage>
        <taxon>Bacteria</taxon>
        <taxon>Pseudomonadati</taxon>
        <taxon>Pseudomonadota</taxon>
        <taxon>Gammaproteobacteria</taxon>
        <taxon>Chromatiales</taxon>
        <taxon>Chromatiaceae</taxon>
        <taxon>Thiorhodococcus</taxon>
    </lineage>
</organism>
<dbReference type="InterPro" id="IPR002078">
    <property type="entry name" value="Sigma_54_int"/>
</dbReference>
<evidence type="ECO:0000256" key="1">
    <source>
        <dbReference type="ARBA" id="ARBA00022741"/>
    </source>
</evidence>
<dbReference type="PROSITE" id="PS00676">
    <property type="entry name" value="SIGMA54_INTERACT_2"/>
    <property type="match status" value="1"/>
</dbReference>
<dbReference type="Gene3D" id="3.40.50.2300">
    <property type="match status" value="1"/>
</dbReference>
<dbReference type="PROSITE" id="PS00688">
    <property type="entry name" value="SIGMA54_INTERACT_3"/>
    <property type="match status" value="1"/>
</dbReference>
<evidence type="ECO:0000256" key="3">
    <source>
        <dbReference type="ARBA" id="ARBA00023015"/>
    </source>
</evidence>
<dbReference type="SMART" id="SM00382">
    <property type="entry name" value="AAA"/>
    <property type="match status" value="1"/>
</dbReference>
<keyword evidence="4" id="KW-0238">DNA-binding</keyword>
<protein>
    <submittedName>
        <fullName evidence="9">Two component, sigma54 specific, transcriptional regulator, Fis family</fullName>
    </submittedName>
</protein>
<evidence type="ECO:0000313" key="9">
    <source>
        <dbReference type="EMBL" id="EGV32463.1"/>
    </source>
</evidence>
<dbReference type="SMART" id="SM00448">
    <property type="entry name" value="REC"/>
    <property type="match status" value="1"/>
</dbReference>
<keyword evidence="1" id="KW-0547">Nucleotide-binding</keyword>
<proteinExistence type="predicted"/>
<gene>
    <name evidence="9" type="ORF">ThidrDRAFT_1313</name>
</gene>
<dbReference type="PROSITE" id="PS50045">
    <property type="entry name" value="SIGMA54_INTERACT_4"/>
    <property type="match status" value="1"/>
</dbReference>
<dbReference type="CDD" id="cd00009">
    <property type="entry name" value="AAA"/>
    <property type="match status" value="1"/>
</dbReference>
<dbReference type="PRINTS" id="PR01590">
    <property type="entry name" value="HTHFIS"/>
</dbReference>
<evidence type="ECO:0000256" key="4">
    <source>
        <dbReference type="ARBA" id="ARBA00023125"/>
    </source>
</evidence>
<evidence type="ECO:0000256" key="6">
    <source>
        <dbReference type="PROSITE-ProRule" id="PRU00169"/>
    </source>
</evidence>
<dbReference type="Pfam" id="PF02954">
    <property type="entry name" value="HTH_8"/>
    <property type="match status" value="1"/>
</dbReference>
<dbReference type="STRING" id="765913.ThidrDRAFT_1313"/>
<dbReference type="InterPro" id="IPR027417">
    <property type="entry name" value="P-loop_NTPase"/>
</dbReference>
<dbReference type="SUPFAM" id="SSF52172">
    <property type="entry name" value="CheY-like"/>
    <property type="match status" value="1"/>
</dbReference>
<keyword evidence="2" id="KW-0067">ATP-binding</keyword>
<feature type="domain" description="Response regulatory" evidence="8">
    <location>
        <begin position="5"/>
        <end position="119"/>
    </location>
</feature>
<dbReference type="InterPro" id="IPR001789">
    <property type="entry name" value="Sig_transdc_resp-reg_receiver"/>
</dbReference>
<dbReference type="SUPFAM" id="SSF46689">
    <property type="entry name" value="Homeodomain-like"/>
    <property type="match status" value="1"/>
</dbReference>
<dbReference type="OrthoDB" id="9804019at2"/>
<dbReference type="InterPro" id="IPR009057">
    <property type="entry name" value="Homeodomain-like_sf"/>
</dbReference>
<dbReference type="Gene3D" id="1.10.8.60">
    <property type="match status" value="1"/>
</dbReference>
<dbReference type="PANTHER" id="PTHR32071:SF117">
    <property type="entry name" value="PTS-DEPENDENT DIHYDROXYACETONE KINASE OPERON REGULATORY PROTEIN-RELATED"/>
    <property type="match status" value="1"/>
</dbReference>
<dbReference type="InterPro" id="IPR025944">
    <property type="entry name" value="Sigma_54_int_dom_CS"/>
</dbReference>